<evidence type="ECO:0000256" key="4">
    <source>
        <dbReference type="ARBA" id="ARBA00022692"/>
    </source>
</evidence>
<feature type="transmembrane region" description="Helical" evidence="12">
    <location>
        <begin position="182"/>
        <end position="204"/>
    </location>
</feature>
<name>A0AA35K1H2_9SAUR</name>
<dbReference type="GO" id="GO:0035869">
    <property type="term" value="C:ciliary transition zone"/>
    <property type="evidence" value="ECO:0007669"/>
    <property type="project" value="TreeGrafter"/>
</dbReference>
<keyword evidence="9" id="KW-0966">Cell projection</keyword>
<gene>
    <name evidence="13" type="ORF">PODLI_1B035410</name>
</gene>
<comment type="subunit">
    <text evidence="2">Part of the tectonic-like complex (also named B9 complex).</text>
</comment>
<evidence type="ECO:0000313" key="13">
    <source>
        <dbReference type="EMBL" id="CAI5769107.1"/>
    </source>
</evidence>
<dbReference type="GO" id="GO:1905515">
    <property type="term" value="P:non-motile cilium assembly"/>
    <property type="evidence" value="ECO:0007669"/>
    <property type="project" value="TreeGrafter"/>
</dbReference>
<reference evidence="13" key="1">
    <citation type="submission" date="2022-12" db="EMBL/GenBank/DDBJ databases">
        <authorList>
            <person name="Alioto T."/>
            <person name="Alioto T."/>
            <person name="Gomez Garrido J."/>
        </authorList>
    </citation>
    <scope>NUCLEOTIDE SEQUENCE</scope>
</reference>
<evidence type="ECO:0000256" key="5">
    <source>
        <dbReference type="ARBA" id="ARBA00022794"/>
    </source>
</evidence>
<keyword evidence="5" id="KW-0970">Cilium biogenesis/degradation</keyword>
<dbReference type="PANTHER" id="PTHR13531:SF14">
    <property type="entry name" value="TRANSMEMBRANE PROTEIN 17"/>
    <property type="match status" value="1"/>
</dbReference>
<dbReference type="Pfam" id="PF09799">
    <property type="entry name" value="Transmemb_17"/>
    <property type="match status" value="1"/>
</dbReference>
<dbReference type="AlphaFoldDB" id="A0AA35K1H2"/>
<evidence type="ECO:0000256" key="2">
    <source>
        <dbReference type="ARBA" id="ARBA00011495"/>
    </source>
</evidence>
<keyword evidence="8 12" id="KW-0472">Membrane</keyword>
<evidence type="ECO:0000256" key="1">
    <source>
        <dbReference type="ARBA" id="ARBA00004272"/>
    </source>
</evidence>
<evidence type="ECO:0000256" key="10">
    <source>
        <dbReference type="ARBA" id="ARBA00024803"/>
    </source>
</evidence>
<evidence type="ECO:0000256" key="12">
    <source>
        <dbReference type="SAM" id="Phobius"/>
    </source>
</evidence>
<sequence>MPDCTALLGVKRLEAFAKGTFLLREPKWKQNSLLGYLLPLHQVAPHLSPPPLSRGRRASVHACLLFYSTDSPRPTTCWGRCVDEPEVPSGADSVSRAPLWAHLKRRRRGCARSAGRRLVAVATSGGHRRRALMSLPEPVRRRLSSFSRTVFTDNNRTGPGSSAADSVPDNEIVSSLPLQMSLYFNLCFFPFWWVSSIVMLQLKYPVLPDYYKFILVTVIILTSLIEMIRLYLGYMGNLQEKVPELAGFWLLSLLLQLPLILFLLLNGGLKIQPLERAVNIVFVVFLVFQVVTAFIALRRMVNQLANRFRLHEFDQLDRHFRSDNLSWHKMRVEAPWDMRPRVEEIRSTSSSWTSAVRA</sequence>
<dbReference type="Proteomes" id="UP001178461">
    <property type="component" value="Chromosome 3"/>
</dbReference>
<evidence type="ECO:0000256" key="8">
    <source>
        <dbReference type="ARBA" id="ARBA00023136"/>
    </source>
</evidence>
<feature type="transmembrane region" description="Helical" evidence="12">
    <location>
        <begin position="277"/>
        <end position="297"/>
    </location>
</feature>
<feature type="transmembrane region" description="Helical" evidence="12">
    <location>
        <begin position="244"/>
        <end position="265"/>
    </location>
</feature>
<evidence type="ECO:0000256" key="9">
    <source>
        <dbReference type="ARBA" id="ARBA00023273"/>
    </source>
</evidence>
<evidence type="ECO:0000313" key="14">
    <source>
        <dbReference type="Proteomes" id="UP001178461"/>
    </source>
</evidence>
<dbReference type="GO" id="GO:0060170">
    <property type="term" value="C:ciliary membrane"/>
    <property type="evidence" value="ECO:0007669"/>
    <property type="project" value="UniProtKB-SubCell"/>
</dbReference>
<protein>
    <submittedName>
        <fullName evidence="13">Transmembrane protein 17</fullName>
    </submittedName>
</protein>
<keyword evidence="14" id="KW-1185">Reference proteome</keyword>
<comment type="similarity">
    <text evidence="11">Belongs to the TMEM17 family.</text>
</comment>
<dbReference type="InterPro" id="IPR019184">
    <property type="entry name" value="Uncharacterised_TM-17"/>
</dbReference>
<keyword evidence="4 12" id="KW-0812">Transmembrane</keyword>
<evidence type="ECO:0000256" key="3">
    <source>
        <dbReference type="ARBA" id="ARBA00022475"/>
    </source>
</evidence>
<keyword evidence="6 12" id="KW-1133">Transmembrane helix</keyword>
<organism evidence="13 14">
    <name type="scientific">Podarcis lilfordi</name>
    <name type="common">Lilford's wall lizard</name>
    <dbReference type="NCBI Taxonomy" id="74358"/>
    <lineage>
        <taxon>Eukaryota</taxon>
        <taxon>Metazoa</taxon>
        <taxon>Chordata</taxon>
        <taxon>Craniata</taxon>
        <taxon>Vertebrata</taxon>
        <taxon>Euteleostomi</taxon>
        <taxon>Lepidosauria</taxon>
        <taxon>Squamata</taxon>
        <taxon>Bifurcata</taxon>
        <taxon>Unidentata</taxon>
        <taxon>Episquamata</taxon>
        <taxon>Laterata</taxon>
        <taxon>Lacertibaenia</taxon>
        <taxon>Lacertidae</taxon>
        <taxon>Podarcis</taxon>
    </lineage>
</organism>
<keyword evidence="3" id="KW-1003">Cell membrane</keyword>
<evidence type="ECO:0000256" key="6">
    <source>
        <dbReference type="ARBA" id="ARBA00022989"/>
    </source>
</evidence>
<accession>A0AA35K1H2</accession>
<evidence type="ECO:0000256" key="7">
    <source>
        <dbReference type="ARBA" id="ARBA00023069"/>
    </source>
</evidence>
<comment type="function">
    <text evidence="10">Transmembrane component of the tectonic-like complex, a complex localized at the transition zone of primary cilia and acting as a barrier that prevents diffusion of transmembrane proteins between the cilia and plasma membranes. Required for ciliogenesis and sonic hedgehog/SHH signaling.</text>
</comment>
<comment type="subcellular location">
    <subcellularLocation>
        <location evidence="1">Cell projection</location>
        <location evidence="1">Cilium membrane</location>
        <topology evidence="1">Multi-pass membrane protein</topology>
    </subcellularLocation>
</comment>
<dbReference type="PANTHER" id="PTHR13531">
    <property type="entry name" value="GEO07735P1-RELATED-RELATED"/>
    <property type="match status" value="1"/>
</dbReference>
<dbReference type="EMBL" id="OX395128">
    <property type="protein sequence ID" value="CAI5769107.1"/>
    <property type="molecule type" value="Genomic_DNA"/>
</dbReference>
<feature type="transmembrane region" description="Helical" evidence="12">
    <location>
        <begin position="210"/>
        <end position="232"/>
    </location>
</feature>
<evidence type="ECO:0000256" key="11">
    <source>
        <dbReference type="ARBA" id="ARBA00038348"/>
    </source>
</evidence>
<keyword evidence="7" id="KW-0969">Cilium</keyword>
<proteinExistence type="inferred from homology"/>